<protein>
    <submittedName>
        <fullName evidence="2">Uncharacterized protein</fullName>
    </submittedName>
</protein>
<sequence>MIISTLTLLLLVLLSSQLHYSWRVMLFFLQFSFSMLTFFILFHSFLPLKRYDMPEDFLVYPFAVVLMSSTLFLLDAERTIAWHEGLGHYGMGMLAVWLAAFMAVVYEERFILHAQARFGGRIHLFLSAALFYMILYPLMN</sequence>
<feature type="transmembrane region" description="Helical" evidence="1">
    <location>
        <begin position="27"/>
        <end position="45"/>
    </location>
</feature>
<feature type="transmembrane region" description="Helical" evidence="1">
    <location>
        <begin position="57"/>
        <end position="74"/>
    </location>
</feature>
<dbReference type="Proteomes" id="UP000778951">
    <property type="component" value="Unassembled WGS sequence"/>
</dbReference>
<proteinExistence type="predicted"/>
<accession>A0A968GI56</accession>
<feature type="transmembrane region" description="Helical" evidence="1">
    <location>
        <begin position="86"/>
        <end position="106"/>
    </location>
</feature>
<evidence type="ECO:0000313" key="3">
    <source>
        <dbReference type="Proteomes" id="UP000778951"/>
    </source>
</evidence>
<reference evidence="2" key="1">
    <citation type="submission" date="2020-03" db="EMBL/GenBank/DDBJ databases">
        <title>Spirochaetal bacteria isolated from arthropods constitute a novel genus Entomospira genus novum within the order Spirochaetales.</title>
        <authorList>
            <person name="Grana-Miraglia L."/>
            <person name="Sikutova S."/>
            <person name="Fingerle V."/>
            <person name="Sing A."/>
            <person name="Castillo-Ramirez S."/>
            <person name="Margos G."/>
            <person name="Rudolf I."/>
        </authorList>
    </citation>
    <scope>NUCLEOTIDE SEQUENCE</scope>
    <source>
        <strain evidence="2">BR149</strain>
    </source>
</reference>
<keyword evidence="3" id="KW-1185">Reference proteome</keyword>
<feature type="transmembrane region" description="Helical" evidence="1">
    <location>
        <begin position="118"/>
        <end position="139"/>
    </location>
</feature>
<evidence type="ECO:0000256" key="1">
    <source>
        <dbReference type="SAM" id="Phobius"/>
    </source>
</evidence>
<keyword evidence="1" id="KW-0812">Transmembrane</keyword>
<comment type="caution">
    <text evidence="2">The sequence shown here is derived from an EMBL/GenBank/DDBJ whole genome shotgun (WGS) entry which is preliminary data.</text>
</comment>
<organism evidence="2 3">
    <name type="scientific">Entomospira culicis</name>
    <dbReference type="NCBI Taxonomy" id="2719989"/>
    <lineage>
        <taxon>Bacteria</taxon>
        <taxon>Pseudomonadati</taxon>
        <taxon>Spirochaetota</taxon>
        <taxon>Spirochaetia</taxon>
        <taxon>Spirochaetales</taxon>
        <taxon>Spirochaetaceae</taxon>
        <taxon>Entomospira</taxon>
    </lineage>
</organism>
<gene>
    <name evidence="2" type="ORF">HCT48_04545</name>
</gene>
<dbReference type="EMBL" id="JAATLM010000001">
    <property type="protein sequence ID" value="NIZ69482.1"/>
    <property type="molecule type" value="Genomic_DNA"/>
</dbReference>
<keyword evidence="1" id="KW-0472">Membrane</keyword>
<name>A0A968GI56_9SPIO</name>
<dbReference type="RefSeq" id="WP_167695571.1">
    <property type="nucleotide sequence ID" value="NZ_CP118181.1"/>
</dbReference>
<dbReference type="AlphaFoldDB" id="A0A968GI56"/>
<keyword evidence="1" id="KW-1133">Transmembrane helix</keyword>
<evidence type="ECO:0000313" key="2">
    <source>
        <dbReference type="EMBL" id="NIZ69482.1"/>
    </source>
</evidence>